<feature type="transmembrane region" description="Helical" evidence="1">
    <location>
        <begin position="66"/>
        <end position="86"/>
    </location>
</feature>
<feature type="domain" description="EamA" evidence="2">
    <location>
        <begin position="150"/>
        <end position="284"/>
    </location>
</feature>
<dbReference type="InterPro" id="IPR000620">
    <property type="entry name" value="EamA_dom"/>
</dbReference>
<feature type="transmembrane region" description="Helical" evidence="1">
    <location>
        <begin position="152"/>
        <end position="170"/>
    </location>
</feature>
<feature type="transmembrane region" description="Helical" evidence="1">
    <location>
        <begin position="92"/>
        <end position="113"/>
    </location>
</feature>
<dbReference type="PANTHER" id="PTHR22911:SF137">
    <property type="entry name" value="SOLUTE CARRIER FAMILY 35 MEMBER G2-RELATED"/>
    <property type="match status" value="1"/>
</dbReference>
<feature type="transmembrane region" description="Helical" evidence="1">
    <location>
        <begin position="182"/>
        <end position="202"/>
    </location>
</feature>
<accession>A0A1I0REG7</accession>
<name>A0A1I0REG7_9BACT</name>
<organism evidence="3 4">
    <name type="scientific">Chitinophaga arvensicola</name>
    <dbReference type="NCBI Taxonomy" id="29529"/>
    <lineage>
        <taxon>Bacteria</taxon>
        <taxon>Pseudomonadati</taxon>
        <taxon>Bacteroidota</taxon>
        <taxon>Chitinophagia</taxon>
        <taxon>Chitinophagales</taxon>
        <taxon>Chitinophagaceae</taxon>
        <taxon>Chitinophaga</taxon>
    </lineage>
</organism>
<reference evidence="4" key="1">
    <citation type="submission" date="2016-10" db="EMBL/GenBank/DDBJ databases">
        <authorList>
            <person name="Varghese N."/>
            <person name="Submissions S."/>
        </authorList>
    </citation>
    <scope>NUCLEOTIDE SEQUENCE [LARGE SCALE GENOMIC DNA]</scope>
    <source>
        <strain evidence="4">DSM 3695</strain>
    </source>
</reference>
<gene>
    <name evidence="3" type="ORF">SAMN04488122_2716</name>
</gene>
<dbReference type="SUPFAM" id="SSF103481">
    <property type="entry name" value="Multidrug resistance efflux transporter EmrE"/>
    <property type="match status" value="2"/>
</dbReference>
<evidence type="ECO:0000256" key="1">
    <source>
        <dbReference type="SAM" id="Phobius"/>
    </source>
</evidence>
<dbReference type="RefSeq" id="WP_089895501.1">
    <property type="nucleotide sequence ID" value="NZ_FOJG01000001.1"/>
</dbReference>
<dbReference type="Proteomes" id="UP000199310">
    <property type="component" value="Unassembled WGS sequence"/>
</dbReference>
<keyword evidence="4" id="KW-1185">Reference proteome</keyword>
<dbReference type="STRING" id="29529.SAMN04488122_2716"/>
<dbReference type="AlphaFoldDB" id="A0A1I0REG7"/>
<keyword evidence="1" id="KW-1133">Transmembrane helix</keyword>
<feature type="transmembrane region" description="Helical" evidence="1">
    <location>
        <begin position="238"/>
        <end position="261"/>
    </location>
</feature>
<evidence type="ECO:0000259" key="2">
    <source>
        <dbReference type="Pfam" id="PF00892"/>
    </source>
</evidence>
<dbReference type="InterPro" id="IPR037185">
    <property type="entry name" value="EmrE-like"/>
</dbReference>
<dbReference type="EMBL" id="FOJG01000001">
    <property type="protein sequence ID" value="SEW39212.1"/>
    <property type="molecule type" value="Genomic_DNA"/>
</dbReference>
<feature type="transmembrane region" description="Helical" evidence="1">
    <location>
        <begin position="267"/>
        <end position="288"/>
    </location>
</feature>
<dbReference type="Pfam" id="PF00892">
    <property type="entry name" value="EamA"/>
    <property type="match status" value="2"/>
</dbReference>
<feature type="transmembrane region" description="Helical" evidence="1">
    <location>
        <begin position="120"/>
        <end position="140"/>
    </location>
</feature>
<evidence type="ECO:0000313" key="3">
    <source>
        <dbReference type="EMBL" id="SEW39212.1"/>
    </source>
</evidence>
<feature type="transmembrane region" description="Helical" evidence="1">
    <location>
        <begin position="37"/>
        <end position="54"/>
    </location>
</feature>
<sequence>MTRYILMVFAGACSFGILSTFVKLAYREGYTAAEISFTQALTGMVVLWIIYLLRKRRREAITPGQWGWLLLTGASIGLTSFVYYISVAYIPASVAIVILMQFTWIGLLMEALIFKKKPSALQVITTLLILAGTWMGSGMAGGGLSRLSVKGLLFAAASAFLYAVYVIANSRVGKNLDAGKKSAVMITGSTLCIFAINAPQLLASTHFDIGLGKWALFLSLFGTVIPPLLFARGIPKVGAGISGVIMTAELPVAIVCSHFILQEPVNGLQWAGVVLMLLSMLLLNAHYFQKKTTVRARDRKPQTV</sequence>
<feature type="domain" description="EamA" evidence="2">
    <location>
        <begin position="4"/>
        <end position="135"/>
    </location>
</feature>
<evidence type="ECO:0000313" key="4">
    <source>
        <dbReference type="Proteomes" id="UP000199310"/>
    </source>
</evidence>
<dbReference type="PANTHER" id="PTHR22911">
    <property type="entry name" value="ACYL-MALONYL CONDENSING ENZYME-RELATED"/>
    <property type="match status" value="1"/>
</dbReference>
<keyword evidence="1" id="KW-0472">Membrane</keyword>
<keyword evidence="1" id="KW-0812">Transmembrane</keyword>
<dbReference type="GO" id="GO:0016020">
    <property type="term" value="C:membrane"/>
    <property type="evidence" value="ECO:0007669"/>
    <property type="project" value="InterPro"/>
</dbReference>
<proteinExistence type="predicted"/>
<feature type="transmembrane region" description="Helical" evidence="1">
    <location>
        <begin position="214"/>
        <end position="231"/>
    </location>
</feature>
<protein>
    <submittedName>
        <fullName evidence="3">Threonine/homoserine efflux transporter RhtA</fullName>
    </submittedName>
</protein>
<dbReference type="OrthoDB" id="3180815at2"/>